<dbReference type="GO" id="GO:0006508">
    <property type="term" value="P:proteolysis"/>
    <property type="evidence" value="ECO:0007669"/>
    <property type="project" value="InterPro"/>
</dbReference>
<dbReference type="InterPro" id="IPR001563">
    <property type="entry name" value="Peptidase_S10"/>
</dbReference>
<dbReference type="EMBL" id="AUZY01008353">
    <property type="protein sequence ID" value="EQD46178.1"/>
    <property type="molecule type" value="Genomic_DNA"/>
</dbReference>
<dbReference type="InterPro" id="IPR029058">
    <property type="entry name" value="AB_hydrolase_fold"/>
</dbReference>
<dbReference type="AlphaFoldDB" id="T0ZNE8"/>
<comment type="caution">
    <text evidence="1">The sequence shown here is derived from an EMBL/GenBank/DDBJ whole genome shotgun (WGS) entry which is preliminary data.</text>
</comment>
<name>T0ZNE8_9ZZZZ</name>
<sequence length="470" mass="53117">MVIGGHRIKYKAVAGTLILKNKKHQPAMSMFYVAYFKRGVNPSNRPITFFYNGGPGSSTIWLHIGAFGPVRVVTAPAPNHTPAAPYRLVGNHYSLLNATDEVFIDAPATGFSRLLPDGKPKNYFGVDQDGHAFADFIVQFLSKFNRWNSPKYLYGESYGTTRNAVLAWILENDKNVDLNGVIMQSTILSFDTSIDGPGLNPGNNMPYALALPTYTATSWYHKRLPSQAQSMPLHVLLRRSESFAMHGYLAALNEGNTLSRAGEQAIAEKLHYFTGLPVSYLVRADLRVSGGEYEQELMLPFGDTTGRLDTRFLGPTMMPLARQAYYDPQSSAISQAYVAAFNWYTENVLKFGAGHYYRPVYYGHLHWNFKNVAPFTHYPQFLPNVMLNLAAAMKYNPDLKVMVNGGYYDLATPFYAAWYQFEELPISRRLEKNISFYWYHSGHMVYVNHHSLITIHANVSHFIEKTDNLH</sequence>
<keyword evidence="1" id="KW-0645">Protease</keyword>
<reference evidence="1" key="2">
    <citation type="journal article" date="2014" name="ISME J.">
        <title>Microbial stratification in low pH oxic and suboxic macroscopic growths along an acid mine drainage.</title>
        <authorList>
            <person name="Mendez-Garcia C."/>
            <person name="Mesa V."/>
            <person name="Sprenger R.R."/>
            <person name="Richter M."/>
            <person name="Diez M.S."/>
            <person name="Solano J."/>
            <person name="Bargiela R."/>
            <person name="Golyshina O.V."/>
            <person name="Manteca A."/>
            <person name="Ramos J.L."/>
            <person name="Gallego J.R."/>
            <person name="Llorente I."/>
            <person name="Martins Dos Santos V.A."/>
            <person name="Jensen O.N."/>
            <person name="Pelaez A.I."/>
            <person name="Sanchez J."/>
            <person name="Ferrer M."/>
        </authorList>
    </citation>
    <scope>NUCLEOTIDE SEQUENCE</scope>
</reference>
<accession>T0ZNE8</accession>
<proteinExistence type="predicted"/>
<dbReference type="Pfam" id="PF00450">
    <property type="entry name" value="Peptidase_S10"/>
    <property type="match status" value="1"/>
</dbReference>
<dbReference type="GO" id="GO:0004185">
    <property type="term" value="F:serine-type carboxypeptidase activity"/>
    <property type="evidence" value="ECO:0007669"/>
    <property type="project" value="InterPro"/>
</dbReference>
<gene>
    <name evidence="1" type="ORF">B1B_12720</name>
</gene>
<dbReference type="SUPFAM" id="SSF53474">
    <property type="entry name" value="alpha/beta-Hydrolases"/>
    <property type="match status" value="1"/>
</dbReference>
<reference evidence="1" key="1">
    <citation type="submission" date="2013-08" db="EMBL/GenBank/DDBJ databases">
        <authorList>
            <person name="Mendez C."/>
            <person name="Richter M."/>
            <person name="Ferrer M."/>
            <person name="Sanchez J."/>
        </authorList>
    </citation>
    <scope>NUCLEOTIDE SEQUENCE</scope>
</reference>
<dbReference type="Gene3D" id="3.40.50.1820">
    <property type="entry name" value="alpha/beta hydrolase"/>
    <property type="match status" value="1"/>
</dbReference>
<keyword evidence="1" id="KW-0378">Hydrolase</keyword>
<protein>
    <submittedName>
        <fullName evidence="1">Serine-type carboxypeptidase family protein</fullName>
    </submittedName>
</protein>
<organism evidence="1">
    <name type="scientific">mine drainage metagenome</name>
    <dbReference type="NCBI Taxonomy" id="410659"/>
    <lineage>
        <taxon>unclassified sequences</taxon>
        <taxon>metagenomes</taxon>
        <taxon>ecological metagenomes</taxon>
    </lineage>
</organism>
<keyword evidence="1" id="KW-0121">Carboxypeptidase</keyword>
<evidence type="ECO:0000313" key="1">
    <source>
        <dbReference type="EMBL" id="EQD46178.1"/>
    </source>
</evidence>